<proteinExistence type="predicted"/>
<feature type="non-terminal residue" evidence="2">
    <location>
        <position position="1"/>
    </location>
</feature>
<gene>
    <name evidence="2" type="ORF">PECUL_23A020102</name>
</gene>
<evidence type="ECO:0000256" key="1">
    <source>
        <dbReference type="SAM" id="MobiDB-lite"/>
    </source>
</evidence>
<evidence type="ECO:0000313" key="2">
    <source>
        <dbReference type="EMBL" id="CAH2319489.1"/>
    </source>
</evidence>
<feature type="region of interest" description="Disordered" evidence="1">
    <location>
        <begin position="1"/>
        <end position="77"/>
    </location>
</feature>
<accession>A0AAD1WLU6</accession>
<reference evidence="2" key="1">
    <citation type="submission" date="2022-03" db="EMBL/GenBank/DDBJ databases">
        <authorList>
            <person name="Alioto T."/>
            <person name="Alioto T."/>
            <person name="Gomez Garrido J."/>
        </authorList>
    </citation>
    <scope>NUCLEOTIDE SEQUENCE</scope>
</reference>
<feature type="non-terminal residue" evidence="2">
    <location>
        <position position="91"/>
    </location>
</feature>
<protein>
    <submittedName>
        <fullName evidence="2">Uncharacterized protein</fullName>
    </submittedName>
</protein>
<organism evidence="2 3">
    <name type="scientific">Pelobates cultripes</name>
    <name type="common">Western spadefoot toad</name>
    <dbReference type="NCBI Taxonomy" id="61616"/>
    <lineage>
        <taxon>Eukaryota</taxon>
        <taxon>Metazoa</taxon>
        <taxon>Chordata</taxon>
        <taxon>Craniata</taxon>
        <taxon>Vertebrata</taxon>
        <taxon>Euteleostomi</taxon>
        <taxon>Amphibia</taxon>
        <taxon>Batrachia</taxon>
        <taxon>Anura</taxon>
        <taxon>Pelobatoidea</taxon>
        <taxon>Pelobatidae</taxon>
        <taxon>Pelobates</taxon>
    </lineage>
</organism>
<dbReference type="EMBL" id="OW240921">
    <property type="protein sequence ID" value="CAH2319489.1"/>
    <property type="molecule type" value="Genomic_DNA"/>
</dbReference>
<keyword evidence="3" id="KW-1185">Reference proteome</keyword>
<sequence length="91" mass="9765">AKSHKGLASPASPTRTEDEPHPTTVTGSDTGRTRVGGAKMPALTQTWGWGGTRPWNKAISGRSAKKHSPRDTGHRHLNTNCTHLVIDNLCT</sequence>
<name>A0AAD1WLU6_PELCU</name>
<dbReference type="Proteomes" id="UP001295444">
    <property type="component" value="Chromosome 10"/>
</dbReference>
<dbReference type="AlphaFoldDB" id="A0AAD1WLU6"/>
<evidence type="ECO:0000313" key="3">
    <source>
        <dbReference type="Proteomes" id="UP001295444"/>
    </source>
</evidence>